<evidence type="ECO:0000256" key="3">
    <source>
        <dbReference type="ARBA" id="ARBA00023125"/>
    </source>
</evidence>
<dbReference type="GO" id="GO:0003700">
    <property type="term" value="F:DNA-binding transcription factor activity"/>
    <property type="evidence" value="ECO:0007669"/>
    <property type="project" value="TreeGrafter"/>
</dbReference>
<dbReference type="GO" id="GO:0006071">
    <property type="term" value="P:glycerol metabolic process"/>
    <property type="evidence" value="ECO:0007669"/>
    <property type="project" value="UniProtKB-KW"/>
</dbReference>
<evidence type="ECO:0000313" key="10">
    <source>
        <dbReference type="EMBL" id="CUU56450.1"/>
    </source>
</evidence>
<evidence type="ECO:0000259" key="9">
    <source>
        <dbReference type="PROSITE" id="PS51078"/>
    </source>
</evidence>
<evidence type="ECO:0000256" key="2">
    <source>
        <dbReference type="ARBA" id="ARBA00023015"/>
    </source>
</evidence>
<dbReference type="InterPro" id="IPR029016">
    <property type="entry name" value="GAF-like_dom_sf"/>
</dbReference>
<name>A0A0S4QN52_9ACTN</name>
<dbReference type="InterPro" id="IPR050707">
    <property type="entry name" value="HTH_MetabolicPath_Reg"/>
</dbReference>
<evidence type="ECO:0000313" key="11">
    <source>
        <dbReference type="Proteomes" id="UP000198802"/>
    </source>
</evidence>
<reference evidence="11" key="1">
    <citation type="submission" date="2015-11" db="EMBL/GenBank/DDBJ databases">
        <authorList>
            <person name="Varghese N."/>
        </authorList>
    </citation>
    <scope>NUCLEOTIDE SEQUENCE [LARGE SCALE GENOMIC DNA]</scope>
    <source>
        <strain evidence="11">DSM 45899</strain>
    </source>
</reference>
<evidence type="ECO:0000256" key="6">
    <source>
        <dbReference type="ARBA" id="ARBA00070406"/>
    </source>
</evidence>
<proteinExistence type="predicted"/>
<keyword evidence="3" id="KW-0238">DNA-binding</keyword>
<keyword evidence="11" id="KW-1185">Reference proteome</keyword>
<dbReference type="SMART" id="SM00346">
    <property type="entry name" value="HTH_ICLR"/>
    <property type="match status" value="1"/>
</dbReference>
<evidence type="ECO:0000256" key="7">
    <source>
        <dbReference type="SAM" id="MobiDB-lite"/>
    </source>
</evidence>
<accession>A0A0S4QN52</accession>
<evidence type="ECO:0000256" key="4">
    <source>
        <dbReference type="ARBA" id="ARBA00023163"/>
    </source>
</evidence>
<dbReference type="AlphaFoldDB" id="A0A0S4QN52"/>
<dbReference type="PROSITE" id="PS51077">
    <property type="entry name" value="HTH_ICLR"/>
    <property type="match status" value="1"/>
</dbReference>
<dbReference type="Gene3D" id="3.30.450.40">
    <property type="match status" value="1"/>
</dbReference>
<evidence type="ECO:0000256" key="5">
    <source>
        <dbReference type="ARBA" id="ARBA00058938"/>
    </source>
</evidence>
<feature type="compositionally biased region" description="Pro residues" evidence="7">
    <location>
        <begin position="1"/>
        <end position="11"/>
    </location>
</feature>
<dbReference type="Pfam" id="PF01614">
    <property type="entry name" value="IclR_C"/>
    <property type="match status" value="1"/>
</dbReference>
<gene>
    <name evidence="10" type="ORF">Ga0074812_107334</name>
</gene>
<dbReference type="GO" id="GO:0045892">
    <property type="term" value="P:negative regulation of DNA-templated transcription"/>
    <property type="evidence" value="ECO:0007669"/>
    <property type="project" value="TreeGrafter"/>
</dbReference>
<dbReference type="RefSeq" id="WP_207550321.1">
    <property type="nucleotide sequence ID" value="NZ_FAOZ01000007.1"/>
</dbReference>
<organism evidence="10 11">
    <name type="scientific">Parafrankia irregularis</name>
    <dbReference type="NCBI Taxonomy" id="795642"/>
    <lineage>
        <taxon>Bacteria</taxon>
        <taxon>Bacillati</taxon>
        <taxon>Actinomycetota</taxon>
        <taxon>Actinomycetes</taxon>
        <taxon>Frankiales</taxon>
        <taxon>Frankiaceae</taxon>
        <taxon>Parafrankia</taxon>
    </lineage>
</organism>
<dbReference type="PANTHER" id="PTHR30136:SF24">
    <property type="entry name" value="HTH-TYPE TRANSCRIPTIONAL REPRESSOR ALLR"/>
    <property type="match status" value="1"/>
</dbReference>
<dbReference type="InterPro" id="IPR014757">
    <property type="entry name" value="Tscrpt_reg_IclR_C"/>
</dbReference>
<protein>
    <recommendedName>
        <fullName evidence="6">Glycerol operon regulatory protein</fullName>
    </recommendedName>
</protein>
<feature type="domain" description="IclR-ED" evidence="9">
    <location>
        <begin position="93"/>
        <end position="275"/>
    </location>
</feature>
<dbReference type="PROSITE" id="PS51078">
    <property type="entry name" value="ICLR_ED"/>
    <property type="match status" value="1"/>
</dbReference>
<keyword evidence="1" id="KW-0319">Glycerol metabolism</keyword>
<evidence type="ECO:0000256" key="1">
    <source>
        <dbReference type="ARBA" id="ARBA00022798"/>
    </source>
</evidence>
<dbReference type="Gene3D" id="1.10.10.10">
    <property type="entry name" value="Winged helix-like DNA-binding domain superfamily/Winged helix DNA-binding domain"/>
    <property type="match status" value="1"/>
</dbReference>
<comment type="function">
    <text evidence="5">May be an activator protein for the gylABX operon.</text>
</comment>
<evidence type="ECO:0000259" key="8">
    <source>
        <dbReference type="PROSITE" id="PS51077"/>
    </source>
</evidence>
<dbReference type="SUPFAM" id="SSF55781">
    <property type="entry name" value="GAF domain-like"/>
    <property type="match status" value="1"/>
</dbReference>
<feature type="domain" description="HTH iclR-type" evidence="8">
    <location>
        <begin position="31"/>
        <end position="92"/>
    </location>
</feature>
<dbReference type="PANTHER" id="PTHR30136">
    <property type="entry name" value="HELIX-TURN-HELIX TRANSCRIPTIONAL REGULATOR, ICLR FAMILY"/>
    <property type="match status" value="1"/>
</dbReference>
<dbReference type="Proteomes" id="UP000198802">
    <property type="component" value="Unassembled WGS sequence"/>
</dbReference>
<dbReference type="InterPro" id="IPR005471">
    <property type="entry name" value="Tscrpt_reg_IclR_N"/>
</dbReference>
<keyword evidence="2" id="KW-0805">Transcription regulation</keyword>
<dbReference type="EMBL" id="FAOZ01000007">
    <property type="protein sequence ID" value="CUU56450.1"/>
    <property type="molecule type" value="Genomic_DNA"/>
</dbReference>
<dbReference type="InterPro" id="IPR036388">
    <property type="entry name" value="WH-like_DNA-bd_sf"/>
</dbReference>
<dbReference type="FunFam" id="1.10.10.10:FF:000056">
    <property type="entry name" value="IclR family transcriptional regulator"/>
    <property type="match status" value="1"/>
</dbReference>
<keyword evidence="4" id="KW-0804">Transcription</keyword>
<dbReference type="Pfam" id="PF09339">
    <property type="entry name" value="HTH_IclR"/>
    <property type="match status" value="1"/>
</dbReference>
<dbReference type="GO" id="GO:0003677">
    <property type="term" value="F:DNA binding"/>
    <property type="evidence" value="ECO:0007669"/>
    <property type="project" value="UniProtKB-KW"/>
</dbReference>
<feature type="region of interest" description="Disordered" evidence="7">
    <location>
        <begin position="1"/>
        <end position="30"/>
    </location>
</feature>
<dbReference type="SUPFAM" id="SSF46785">
    <property type="entry name" value="Winged helix' DNA-binding domain"/>
    <property type="match status" value="1"/>
</dbReference>
<sequence>MTSPAADPPVDPSADGAPSPPPAPERAAGSVQSVDRALALVELLAAAGDGAGLTDLARATGLPQPTVHRLLRALHERGWVRQDADRRYAPGARLIGLGNAAQRLLAAGAEPFLGEAVAVSGETANLAVLEADQVVYVAQAASPRRLRMFTEIGNRAPAHSTGVGKAMLAFLPEPALRALLERSGLPRRTATTITDPSALRAELADIRQRGYATDDGEEEAGVRCVAFPLTDLSGRAPAALSVSGPASRITAADVEPLAARLLPVASACADHLLRR</sequence>
<dbReference type="InterPro" id="IPR036390">
    <property type="entry name" value="WH_DNA-bd_sf"/>
</dbReference>